<gene>
    <name evidence="2" type="ORF">PSSU_1677</name>
</gene>
<sequence>MTGSTRTAGATLIDETDEEYFASPALDQSQLKKFMHNPADWGWERLHGGMEPTPAMKFGTAFHAYLLGTADVTAMPEGMNPRTKEAKEWKAEQEARGALIVSQQDMQLLDRMRDNLRRDEERARMIDEGLREQAIEWTDERTGLRLKAKLDLIPRDSLWLVDIKTAASAQPEDFARSAWLHGYHIQAEFYRAAVMMIDPALLHREHRDSLGMQFWVFEKQDACDWRPWSIRASSEIASCARTSIRQALLRIAECVEKAGDAGYGADLDGAARWCVERMGYPKQVEEIQFADWQLREAEIL</sequence>
<dbReference type="AlphaFoldDB" id="A0A261EPT1"/>
<dbReference type="Gene3D" id="3.90.320.10">
    <property type="match status" value="1"/>
</dbReference>
<accession>A0A261EPT1</accession>
<protein>
    <submittedName>
        <fullName evidence="2">Nuclease</fullName>
    </submittedName>
</protein>
<evidence type="ECO:0000313" key="3">
    <source>
        <dbReference type="Proteomes" id="UP000216454"/>
    </source>
</evidence>
<organism evidence="2 3">
    <name type="scientific">Pseudoscardovia suis</name>
    <dbReference type="NCBI Taxonomy" id="987063"/>
    <lineage>
        <taxon>Bacteria</taxon>
        <taxon>Bacillati</taxon>
        <taxon>Actinomycetota</taxon>
        <taxon>Actinomycetes</taxon>
        <taxon>Bifidobacteriales</taxon>
        <taxon>Bifidobacteriaceae</taxon>
        <taxon>Pseudoscardovia</taxon>
    </lineage>
</organism>
<comment type="caution">
    <text evidence="2">The sequence shown here is derived from an EMBL/GenBank/DDBJ whole genome shotgun (WGS) entry which is preliminary data.</text>
</comment>
<dbReference type="InterPro" id="IPR011604">
    <property type="entry name" value="PDDEXK-like_dom_sf"/>
</dbReference>
<evidence type="ECO:0000259" key="1">
    <source>
        <dbReference type="Pfam" id="PF12684"/>
    </source>
</evidence>
<dbReference type="EMBL" id="MWWQ01000019">
    <property type="protein sequence ID" value="OZG48853.1"/>
    <property type="molecule type" value="Genomic_DNA"/>
</dbReference>
<evidence type="ECO:0000313" key="2">
    <source>
        <dbReference type="EMBL" id="OZG48853.1"/>
    </source>
</evidence>
<proteinExistence type="predicted"/>
<dbReference type="InterPro" id="IPR024432">
    <property type="entry name" value="Put_RecE_PDDEXK-like_dom"/>
</dbReference>
<name>A0A261EPT1_9BIFI</name>
<reference evidence="2 3" key="1">
    <citation type="journal article" date="2017" name="BMC Genomics">
        <title>Comparative genomic and phylogenomic analyses of the Bifidobacteriaceae family.</title>
        <authorList>
            <person name="Lugli G.A."/>
            <person name="Milani C."/>
            <person name="Turroni F."/>
            <person name="Duranti S."/>
            <person name="Mancabelli L."/>
            <person name="Mangifesta M."/>
            <person name="Ferrario C."/>
            <person name="Modesto M."/>
            <person name="Mattarelli P."/>
            <person name="Jiri K."/>
            <person name="van Sinderen D."/>
            <person name="Ventura M."/>
        </authorList>
    </citation>
    <scope>NUCLEOTIDE SEQUENCE [LARGE SCALE GENOMIC DNA]</scope>
    <source>
        <strain evidence="2 3">DSM 24744</strain>
    </source>
</reference>
<keyword evidence="3" id="KW-1185">Reference proteome</keyword>
<dbReference type="Proteomes" id="UP000216454">
    <property type="component" value="Unassembled WGS sequence"/>
</dbReference>
<dbReference type="OrthoDB" id="3292504at2"/>
<dbReference type="Pfam" id="PF12684">
    <property type="entry name" value="DUF3799"/>
    <property type="match status" value="1"/>
</dbReference>
<dbReference type="RefSeq" id="WP_094691982.1">
    <property type="nucleotide sequence ID" value="NZ_MWWQ01000019.1"/>
</dbReference>
<feature type="domain" description="Putative exodeoxyribonuclease 8 PDDEXK-like" evidence="1">
    <location>
        <begin position="29"/>
        <end position="258"/>
    </location>
</feature>